<name>A0A3A3A4S5_9EURO</name>
<keyword evidence="2" id="KW-1133">Transmembrane helix</keyword>
<organism evidence="4 5">
    <name type="scientific">Aspergillus sclerotialis</name>
    <dbReference type="NCBI Taxonomy" id="2070753"/>
    <lineage>
        <taxon>Eukaryota</taxon>
        <taxon>Fungi</taxon>
        <taxon>Dikarya</taxon>
        <taxon>Ascomycota</taxon>
        <taxon>Pezizomycotina</taxon>
        <taxon>Eurotiomycetes</taxon>
        <taxon>Eurotiomycetidae</taxon>
        <taxon>Eurotiales</taxon>
        <taxon>Aspergillaceae</taxon>
        <taxon>Aspergillus</taxon>
        <taxon>Aspergillus subgen. Polypaecilum</taxon>
    </lineage>
</organism>
<gene>
    <name evidence="4" type="ORF">PHISCL_02666</name>
</gene>
<dbReference type="AlphaFoldDB" id="A0A3A3A4S5"/>
<dbReference type="Gene3D" id="3.60.21.10">
    <property type="match status" value="1"/>
</dbReference>
<evidence type="ECO:0000259" key="3">
    <source>
        <dbReference type="Pfam" id="PF00149"/>
    </source>
</evidence>
<keyword evidence="2" id="KW-0472">Membrane</keyword>
<accession>A0A3A3A4S5</accession>
<dbReference type="PANTHER" id="PTHR42850:SF4">
    <property type="entry name" value="ZINC-DEPENDENT ENDOPOLYPHOSPHATASE"/>
    <property type="match status" value="1"/>
</dbReference>
<feature type="transmembrane region" description="Helical" evidence="2">
    <location>
        <begin position="88"/>
        <end position="106"/>
    </location>
</feature>
<dbReference type="PANTHER" id="PTHR42850">
    <property type="entry name" value="METALLOPHOSPHOESTERASE"/>
    <property type="match status" value="1"/>
</dbReference>
<dbReference type="InterPro" id="IPR004843">
    <property type="entry name" value="Calcineurin-like_PHP"/>
</dbReference>
<feature type="compositionally biased region" description="Basic and acidic residues" evidence="1">
    <location>
        <begin position="244"/>
        <end position="254"/>
    </location>
</feature>
<dbReference type="GO" id="GO:0016791">
    <property type="term" value="F:phosphatase activity"/>
    <property type="evidence" value="ECO:0007669"/>
    <property type="project" value="TreeGrafter"/>
</dbReference>
<dbReference type="Proteomes" id="UP000266188">
    <property type="component" value="Unassembled WGS sequence"/>
</dbReference>
<comment type="caution">
    <text evidence="4">The sequence shown here is derived from an EMBL/GenBank/DDBJ whole genome shotgun (WGS) entry which is preliminary data.</text>
</comment>
<evidence type="ECO:0000256" key="1">
    <source>
        <dbReference type="SAM" id="MobiDB-lite"/>
    </source>
</evidence>
<feature type="compositionally biased region" description="Polar residues" evidence="1">
    <location>
        <begin position="255"/>
        <end position="272"/>
    </location>
</feature>
<feature type="region of interest" description="Disordered" evidence="1">
    <location>
        <begin position="244"/>
        <end position="274"/>
    </location>
</feature>
<dbReference type="EMBL" id="MVGC01000061">
    <property type="protein sequence ID" value="RJE25015.1"/>
    <property type="molecule type" value="Genomic_DNA"/>
</dbReference>
<dbReference type="InterPro" id="IPR050126">
    <property type="entry name" value="Ap4A_hydrolase"/>
</dbReference>
<dbReference type="OrthoDB" id="10267127at2759"/>
<dbReference type="Pfam" id="PF00149">
    <property type="entry name" value="Metallophos"/>
    <property type="match status" value="1"/>
</dbReference>
<proteinExistence type="predicted"/>
<dbReference type="InterPro" id="IPR029052">
    <property type="entry name" value="Metallo-depent_PP-like"/>
</dbReference>
<sequence>MAVHPDNDSIYFSDDTSDDGFHYVANNENSPFRLTRYSRSLIDFVRNEWQNSAKYSSSPYNSPSTRPSARHGIHVAVSLISAPRFRRYVFVYLILLLSLIAGWKWVLSPQLAEHTSLLVSLGPQSKLAAGGWYGTNALPELENIVRIRSLNPNLLPRPMENPESRRRLIFIGDVHGCKDELTELLEKTTFNPSNDHLIFTGDLITRGPDSLGVVDLARKHSASCVRGNNDDQVLILRHSMPGSKDLDEISKSPDTKTNSKTNKPLSKTSQARNLARQLTDEQAEWLDTCPVILKVGQIPKMGEVVVVHAGLVPGVEFEKQDPVSVMNMHSIDLETHVPSASRKGVKWTKLFNKDQSLLYSRIKNTVADPLSKMTTVIYGHDSKSGLSIKSYTKGLDSGCVNGGKLTALVISDGGKQEYVQVRCRDYQGSNLR</sequence>
<evidence type="ECO:0000256" key="2">
    <source>
        <dbReference type="SAM" id="Phobius"/>
    </source>
</evidence>
<dbReference type="SUPFAM" id="SSF56300">
    <property type="entry name" value="Metallo-dependent phosphatases"/>
    <property type="match status" value="1"/>
</dbReference>
<dbReference type="GO" id="GO:0006798">
    <property type="term" value="P:polyphosphate catabolic process"/>
    <property type="evidence" value="ECO:0007669"/>
    <property type="project" value="TreeGrafter"/>
</dbReference>
<feature type="domain" description="Calcineurin-like phosphoesterase" evidence="3">
    <location>
        <begin position="167"/>
        <end position="348"/>
    </location>
</feature>
<reference evidence="5" key="1">
    <citation type="submission" date="2017-02" db="EMBL/GenBank/DDBJ databases">
        <authorList>
            <person name="Tafer H."/>
            <person name="Lopandic K."/>
        </authorList>
    </citation>
    <scope>NUCLEOTIDE SEQUENCE [LARGE SCALE GENOMIC DNA]</scope>
    <source>
        <strain evidence="5">CBS 366.77</strain>
    </source>
</reference>
<dbReference type="STRING" id="2070753.A0A3A3A4S5"/>
<protein>
    <submittedName>
        <fullName evidence="4">Ser Thr protein phosphatase</fullName>
    </submittedName>
</protein>
<keyword evidence="2" id="KW-0812">Transmembrane</keyword>
<keyword evidence="5" id="KW-1185">Reference proteome</keyword>
<evidence type="ECO:0000313" key="4">
    <source>
        <dbReference type="EMBL" id="RJE25015.1"/>
    </source>
</evidence>
<evidence type="ECO:0000313" key="5">
    <source>
        <dbReference type="Proteomes" id="UP000266188"/>
    </source>
</evidence>
<dbReference type="GO" id="GO:0005737">
    <property type="term" value="C:cytoplasm"/>
    <property type="evidence" value="ECO:0007669"/>
    <property type="project" value="TreeGrafter"/>
</dbReference>
<dbReference type="CDD" id="cd00144">
    <property type="entry name" value="MPP_PPP_family"/>
    <property type="match status" value="1"/>
</dbReference>
<dbReference type="GO" id="GO:0000298">
    <property type="term" value="F:endopolyphosphatase activity"/>
    <property type="evidence" value="ECO:0007669"/>
    <property type="project" value="TreeGrafter"/>
</dbReference>